<evidence type="ECO:0000256" key="2">
    <source>
        <dbReference type="ARBA" id="ARBA00022603"/>
    </source>
</evidence>
<dbReference type="PANTHER" id="PTHR33841:SF1">
    <property type="entry name" value="DNA METHYLTRANSFERASE A"/>
    <property type="match status" value="1"/>
</dbReference>
<keyword evidence="8" id="KW-1185">Reference proteome</keyword>
<comment type="catalytic activity">
    <reaction evidence="5">
        <text>a 2'-deoxyadenosine in DNA + S-adenosyl-L-methionine = an N(6)-methyl-2'-deoxyadenosine in DNA + S-adenosyl-L-homocysteine + H(+)</text>
        <dbReference type="Rhea" id="RHEA:15197"/>
        <dbReference type="Rhea" id="RHEA-COMP:12418"/>
        <dbReference type="Rhea" id="RHEA-COMP:12419"/>
        <dbReference type="ChEBI" id="CHEBI:15378"/>
        <dbReference type="ChEBI" id="CHEBI:57856"/>
        <dbReference type="ChEBI" id="CHEBI:59789"/>
        <dbReference type="ChEBI" id="CHEBI:90615"/>
        <dbReference type="ChEBI" id="CHEBI:90616"/>
        <dbReference type="EC" id="2.1.1.72"/>
    </reaction>
</comment>
<keyword evidence="7" id="KW-0255">Endonuclease</keyword>
<comment type="caution">
    <text evidence="7">The sequence shown here is derived from an EMBL/GenBank/DDBJ whole genome shotgun (WGS) entry which is preliminary data.</text>
</comment>
<accession>A0A9R1CTE5</accession>
<dbReference type="GO" id="GO:0006304">
    <property type="term" value="P:DNA modification"/>
    <property type="evidence" value="ECO:0007669"/>
    <property type="project" value="InterPro"/>
</dbReference>
<organism evidence="7 8">
    <name type="scientific">Natronomonas aquatica</name>
    <dbReference type="NCBI Taxonomy" id="2841590"/>
    <lineage>
        <taxon>Archaea</taxon>
        <taxon>Methanobacteriati</taxon>
        <taxon>Methanobacteriota</taxon>
        <taxon>Stenosarchaea group</taxon>
        <taxon>Halobacteria</taxon>
        <taxon>Halobacteriales</taxon>
        <taxon>Natronomonadaceae</taxon>
        <taxon>Natronomonas</taxon>
    </lineage>
</organism>
<evidence type="ECO:0000313" key="7">
    <source>
        <dbReference type="EMBL" id="MCQ4335003.1"/>
    </source>
</evidence>
<evidence type="ECO:0000256" key="5">
    <source>
        <dbReference type="ARBA" id="ARBA00047942"/>
    </source>
</evidence>
<dbReference type="RefSeq" id="WP_256031396.1">
    <property type="nucleotide sequence ID" value="NZ_JAHLKM010000055.1"/>
</dbReference>
<name>A0A9R1CTE5_9EURY</name>
<dbReference type="AlphaFoldDB" id="A0A9R1CTE5"/>
<keyword evidence="3" id="KW-0808">Transferase</keyword>
<evidence type="ECO:0000313" key="8">
    <source>
        <dbReference type="Proteomes" id="UP001139494"/>
    </source>
</evidence>
<evidence type="ECO:0000256" key="3">
    <source>
        <dbReference type="ARBA" id="ARBA00022679"/>
    </source>
</evidence>
<dbReference type="GO" id="GO:0032259">
    <property type="term" value="P:methylation"/>
    <property type="evidence" value="ECO:0007669"/>
    <property type="project" value="UniProtKB-KW"/>
</dbReference>
<keyword evidence="7" id="KW-0540">Nuclease</keyword>
<proteinExistence type="predicted"/>
<dbReference type="Pfam" id="PF07669">
    <property type="entry name" value="Eco57I"/>
    <property type="match status" value="1"/>
</dbReference>
<reference evidence="7" key="1">
    <citation type="journal article" date="2023" name="Front. Microbiol.">
        <title>Genomic-based phylogenetic and metabolic analyses of the genus Natronomonas, and description of Natronomonas aquatica sp. nov.</title>
        <authorList>
            <person name="Garcia-Roldan A."/>
            <person name="Duran-Viseras A."/>
            <person name="de la Haba R.R."/>
            <person name="Corral P."/>
            <person name="Sanchez-Porro C."/>
            <person name="Ventosa A."/>
        </authorList>
    </citation>
    <scope>NUCLEOTIDE SEQUENCE</scope>
    <source>
        <strain evidence="7">F2-12</strain>
    </source>
</reference>
<dbReference type="EC" id="2.1.1.72" evidence="1"/>
<dbReference type="GO" id="GO:0004519">
    <property type="term" value="F:endonuclease activity"/>
    <property type="evidence" value="ECO:0007669"/>
    <property type="project" value="UniProtKB-KW"/>
</dbReference>
<evidence type="ECO:0000256" key="4">
    <source>
        <dbReference type="ARBA" id="ARBA00022691"/>
    </source>
</evidence>
<keyword evidence="7" id="KW-0378">Hydrolase</keyword>
<dbReference type="InterPro" id="IPR050953">
    <property type="entry name" value="N4_N6_ade-DNA_methylase"/>
</dbReference>
<dbReference type="Gene3D" id="3.40.50.150">
    <property type="entry name" value="Vaccinia Virus protein VP39"/>
    <property type="match status" value="1"/>
</dbReference>
<keyword evidence="2" id="KW-0489">Methyltransferase</keyword>
<dbReference type="Proteomes" id="UP001139494">
    <property type="component" value="Unassembled WGS sequence"/>
</dbReference>
<feature type="domain" description="Type II methyltransferase M.TaqI-like" evidence="6">
    <location>
        <begin position="53"/>
        <end position="117"/>
    </location>
</feature>
<dbReference type="InterPro" id="IPR011639">
    <property type="entry name" value="MethylTrfase_TaqI-like_dom"/>
</dbReference>
<gene>
    <name evidence="7" type="ORF">KM295_16245</name>
</gene>
<sequence>MPDNKDEVQEELLQDEEIASGWESYQEEMKMRAEYYSNSPDYGLQSPTVGGSKSTTENDLSALFFERVFKLSRDESYVSQVLPGVLFNGASAKDLRMHLLNETDLDTLTIFTNRGIFESIDNRFVFGIPVFKASGETDEVYGGYRDGDLSLLKNIESEGMSISRKVLEEYSPEARIFPYLETEQEVDVLEKIFDHAPVSEQVGDSWYATPYRELDRTNDRDRFVEKEQEGDYPVLGGSNIYQYAYSPDYVENLESPKFWSVNEDSNPEKSAKRRIREKNYRKLKRGLYDAFDGSGSQKKFVDKTLNQHRGEGLSEEDVLLDCTEYRIVYRDIARANDERTMIASVIPKEVVCHNKLHTIRPYSIDPEQENLSKSPLHDVYHRIFSDQELFVTLGLLNSIPFDFLMRTKIDSTVVMYKFKESQVPHLTEGDDWFEYISTRAARLNCYGNEFKQMRERLGGIESATDKSERRELQAEIDAAAFHAYGLNREDVDFILNDFHRVQNPRVMTEEYFEMVSERYDLLEQEGPKP</sequence>
<dbReference type="InterPro" id="IPR029063">
    <property type="entry name" value="SAM-dependent_MTases_sf"/>
</dbReference>
<dbReference type="GO" id="GO:0009007">
    <property type="term" value="F:site-specific DNA-methyltransferase (adenine-specific) activity"/>
    <property type="evidence" value="ECO:0007669"/>
    <property type="project" value="UniProtKB-EC"/>
</dbReference>
<dbReference type="PANTHER" id="PTHR33841">
    <property type="entry name" value="DNA METHYLTRANSFERASE YEEA-RELATED"/>
    <property type="match status" value="1"/>
</dbReference>
<dbReference type="EMBL" id="JAHLKM010000055">
    <property type="protein sequence ID" value="MCQ4335003.1"/>
    <property type="molecule type" value="Genomic_DNA"/>
</dbReference>
<keyword evidence="4" id="KW-0949">S-adenosyl-L-methionine</keyword>
<evidence type="ECO:0000256" key="1">
    <source>
        <dbReference type="ARBA" id="ARBA00011900"/>
    </source>
</evidence>
<protein>
    <recommendedName>
        <fullName evidence="1">site-specific DNA-methyltransferase (adenine-specific)</fullName>
        <ecNumber evidence="1">2.1.1.72</ecNumber>
    </recommendedName>
</protein>
<evidence type="ECO:0000259" key="6">
    <source>
        <dbReference type="Pfam" id="PF07669"/>
    </source>
</evidence>